<protein>
    <recommendedName>
        <fullName evidence="2">RBR-type E3 ubiquitin transferase</fullName>
        <ecNumber evidence="2">2.3.2.31</ecNumber>
    </recommendedName>
</protein>
<keyword evidence="8" id="KW-0862">Zinc</keyword>
<evidence type="ECO:0000256" key="1">
    <source>
        <dbReference type="ARBA" id="ARBA00001798"/>
    </source>
</evidence>
<organism evidence="10 11">
    <name type="scientific">Triplophysa tibetana</name>
    <dbReference type="NCBI Taxonomy" id="1572043"/>
    <lineage>
        <taxon>Eukaryota</taxon>
        <taxon>Metazoa</taxon>
        <taxon>Chordata</taxon>
        <taxon>Craniata</taxon>
        <taxon>Vertebrata</taxon>
        <taxon>Euteleostomi</taxon>
        <taxon>Actinopterygii</taxon>
        <taxon>Neopterygii</taxon>
        <taxon>Teleostei</taxon>
        <taxon>Ostariophysi</taxon>
        <taxon>Cypriniformes</taxon>
        <taxon>Nemacheilidae</taxon>
        <taxon>Triplophysa</taxon>
    </lineage>
</organism>
<evidence type="ECO:0000313" key="11">
    <source>
        <dbReference type="Proteomes" id="UP000324632"/>
    </source>
</evidence>
<dbReference type="InterPro" id="IPR031127">
    <property type="entry name" value="E3_UB_ligase_RBR"/>
</dbReference>
<comment type="caution">
    <text evidence="10">The sequence shown here is derived from an EMBL/GenBank/DDBJ whole genome shotgun (WGS) entry which is preliminary data.</text>
</comment>
<evidence type="ECO:0000256" key="8">
    <source>
        <dbReference type="ARBA" id="ARBA00022833"/>
    </source>
</evidence>
<keyword evidence="6" id="KW-0863">Zinc-finger</keyword>
<evidence type="ECO:0000256" key="7">
    <source>
        <dbReference type="ARBA" id="ARBA00022786"/>
    </source>
</evidence>
<gene>
    <name evidence="10" type="ORF">E1301_Tti018415</name>
</gene>
<reference evidence="10 11" key="1">
    <citation type="journal article" date="2019" name="Mol. Ecol. Resour.">
        <title>Chromosome-level genome assembly of Triplophysa tibetana, a fish adapted to the harsh high-altitude environment of the Tibetan Plateau.</title>
        <authorList>
            <person name="Yang X."/>
            <person name="Liu H."/>
            <person name="Ma Z."/>
            <person name="Zou Y."/>
            <person name="Zou M."/>
            <person name="Mao Y."/>
            <person name="Li X."/>
            <person name="Wang H."/>
            <person name="Chen T."/>
            <person name="Wang W."/>
            <person name="Yang R."/>
        </authorList>
    </citation>
    <scope>NUCLEOTIDE SEQUENCE [LARGE SCALE GENOMIC DNA]</scope>
    <source>
        <strain evidence="10">TTIB1903HZAU</strain>
        <tissue evidence="10">Muscle</tissue>
    </source>
</reference>
<keyword evidence="5" id="KW-0677">Repeat</keyword>
<evidence type="ECO:0000256" key="5">
    <source>
        <dbReference type="ARBA" id="ARBA00022737"/>
    </source>
</evidence>
<evidence type="ECO:0000313" key="10">
    <source>
        <dbReference type="EMBL" id="KAA0713188.1"/>
    </source>
</evidence>
<keyword evidence="3" id="KW-0808">Transferase</keyword>
<evidence type="ECO:0000256" key="6">
    <source>
        <dbReference type="ARBA" id="ARBA00022771"/>
    </source>
</evidence>
<dbReference type="GO" id="GO:0008270">
    <property type="term" value="F:zinc ion binding"/>
    <property type="evidence" value="ECO:0007669"/>
    <property type="project" value="UniProtKB-KW"/>
</dbReference>
<evidence type="ECO:0000256" key="2">
    <source>
        <dbReference type="ARBA" id="ARBA00012251"/>
    </source>
</evidence>
<keyword evidence="7" id="KW-0833">Ubl conjugation pathway</keyword>
<feature type="domain" description="RING-type" evidence="9">
    <location>
        <begin position="18"/>
        <end position="251"/>
    </location>
</feature>
<dbReference type="GO" id="GO:0016567">
    <property type="term" value="P:protein ubiquitination"/>
    <property type="evidence" value="ECO:0007669"/>
    <property type="project" value="InterPro"/>
</dbReference>
<dbReference type="InterPro" id="IPR002867">
    <property type="entry name" value="IBR_dom"/>
</dbReference>
<name>A0A5A9NUH9_9TELE</name>
<evidence type="ECO:0000256" key="4">
    <source>
        <dbReference type="ARBA" id="ARBA00022723"/>
    </source>
</evidence>
<evidence type="ECO:0000256" key="3">
    <source>
        <dbReference type="ARBA" id="ARBA00022679"/>
    </source>
</evidence>
<dbReference type="Pfam" id="PF01485">
    <property type="entry name" value="IBR"/>
    <property type="match status" value="1"/>
</dbReference>
<dbReference type="Proteomes" id="UP000324632">
    <property type="component" value="Chromosome 13"/>
</dbReference>
<sequence length="257" mass="28743">MSEDVKKFSPFDKGIKLVSKPSDLDESDDDPSVLRAQLSCGHVSDPGSLTDCCRAQLKDGQTEFRCPLCRKEWPYNEVRKLAKLTIDEQSNFEEVLGTNTVKKLLDLKDCPGCETLIERSDVSNLCVECSVCTVKTGRIFEFCWQCEREWKGPRPRLDHCSNVGCRRADQELLRGCDMITFTSVVYKGSSVHVQCPAIRACPFCGVLIEHNKGCKIMSCGNCKKQFCFACLKSSHDCLKTSTHFISCSASVAPRQTD</sequence>
<dbReference type="AlphaFoldDB" id="A0A5A9NUH9"/>
<comment type="catalytic activity">
    <reaction evidence="1">
        <text>[E2 ubiquitin-conjugating enzyme]-S-ubiquitinyl-L-cysteine + [acceptor protein]-L-lysine = [E2 ubiquitin-conjugating enzyme]-L-cysteine + [acceptor protein]-N(6)-ubiquitinyl-L-lysine.</text>
        <dbReference type="EC" id="2.3.2.31"/>
    </reaction>
</comment>
<keyword evidence="11" id="KW-1185">Reference proteome</keyword>
<dbReference type="InterPro" id="IPR044066">
    <property type="entry name" value="TRIAD_supradom"/>
</dbReference>
<proteinExistence type="predicted"/>
<dbReference type="SUPFAM" id="SSF57850">
    <property type="entry name" value="RING/U-box"/>
    <property type="match status" value="2"/>
</dbReference>
<dbReference type="PANTHER" id="PTHR11685">
    <property type="entry name" value="RBR FAMILY RING FINGER AND IBR DOMAIN-CONTAINING"/>
    <property type="match status" value="1"/>
</dbReference>
<keyword evidence="4" id="KW-0479">Metal-binding</keyword>
<dbReference type="GO" id="GO:0061630">
    <property type="term" value="F:ubiquitin protein ligase activity"/>
    <property type="evidence" value="ECO:0007669"/>
    <property type="project" value="UniProtKB-EC"/>
</dbReference>
<dbReference type="EC" id="2.3.2.31" evidence="2"/>
<dbReference type="EMBL" id="SOYY01000013">
    <property type="protein sequence ID" value="KAA0713188.1"/>
    <property type="molecule type" value="Genomic_DNA"/>
</dbReference>
<dbReference type="PROSITE" id="PS51873">
    <property type="entry name" value="TRIAD"/>
    <property type="match status" value="1"/>
</dbReference>
<dbReference type="Gene3D" id="1.20.120.1750">
    <property type="match status" value="2"/>
</dbReference>
<accession>A0A5A9NUH9</accession>
<evidence type="ECO:0000259" key="9">
    <source>
        <dbReference type="PROSITE" id="PS51873"/>
    </source>
</evidence>